<dbReference type="InterPro" id="IPR051167">
    <property type="entry name" value="Prolyl_oligopep/macrocyclase"/>
</dbReference>
<dbReference type="SUPFAM" id="SSF53474">
    <property type="entry name" value="alpha/beta-Hydrolases"/>
    <property type="match status" value="1"/>
</dbReference>
<dbReference type="GO" id="GO:0005829">
    <property type="term" value="C:cytosol"/>
    <property type="evidence" value="ECO:0007669"/>
    <property type="project" value="TreeGrafter"/>
</dbReference>
<dbReference type="STRING" id="31246.A0A183P342"/>
<name>A0A183P342_9TREM</name>
<evidence type="ECO:0000313" key="1">
    <source>
        <dbReference type="EMBL" id="VDP46454.1"/>
    </source>
</evidence>
<dbReference type="Proteomes" id="UP000269396">
    <property type="component" value="Unassembled WGS sequence"/>
</dbReference>
<dbReference type="InterPro" id="IPR001375">
    <property type="entry name" value="Peptidase_S9_cat"/>
</dbReference>
<sequence>MELNDKEYDIKQVFYQSKDSTTIPMFIFHRKNITLNGKNPCKLSAFGGFGYINQPYYSASELLFVEKFNGIYALANIRGGGLHGHQSTVKRHDIVSIISMHVDNCGHTFDWKNVEILNRGSPENTKDYLETCHSGESTINKHIGVDPINQPTNIGPRIKPMGDTTKPKNEFGEEWHKSGSDVYKSTAIDDLLAAAEYLIQQKYTNPDNLILHGNENGALLAASCANKRPNLFKAIILDNPLTDMLRYYKYSSTARWMSEYGNLYYQNVFNELFSYSPVHNVPDLFMTKSHYPSVFILSDLQAANVEYVHSLKLLATLQNELHNNGCTFEQTNITLGWFKTEGQHKVRIIYRLN</sequence>
<reference evidence="1 2" key="1">
    <citation type="submission" date="2018-11" db="EMBL/GenBank/DDBJ databases">
        <authorList>
            <consortium name="Pathogen Informatics"/>
        </authorList>
    </citation>
    <scope>NUCLEOTIDE SEQUENCE [LARGE SCALE GENOMIC DNA]</scope>
    <source>
        <strain>Denwood</strain>
        <strain evidence="2">Zambia</strain>
    </source>
</reference>
<dbReference type="GO" id="GO:0070012">
    <property type="term" value="F:oligopeptidase activity"/>
    <property type="evidence" value="ECO:0007669"/>
    <property type="project" value="TreeGrafter"/>
</dbReference>
<accession>A0A183P342</accession>
<evidence type="ECO:0000313" key="2">
    <source>
        <dbReference type="Proteomes" id="UP000269396"/>
    </source>
</evidence>
<organism evidence="1 2">
    <name type="scientific">Schistosoma mattheei</name>
    <dbReference type="NCBI Taxonomy" id="31246"/>
    <lineage>
        <taxon>Eukaryota</taxon>
        <taxon>Metazoa</taxon>
        <taxon>Spiralia</taxon>
        <taxon>Lophotrochozoa</taxon>
        <taxon>Platyhelminthes</taxon>
        <taxon>Trematoda</taxon>
        <taxon>Digenea</taxon>
        <taxon>Strigeidida</taxon>
        <taxon>Schistosomatoidea</taxon>
        <taxon>Schistosomatidae</taxon>
        <taxon>Schistosoma</taxon>
    </lineage>
</organism>
<protein>
    <submittedName>
        <fullName evidence="1">Uncharacterized protein</fullName>
    </submittedName>
</protein>
<proteinExistence type="predicted"/>
<dbReference type="AlphaFoldDB" id="A0A183P342"/>
<dbReference type="PANTHER" id="PTHR42881:SF2">
    <property type="entry name" value="PROLYL ENDOPEPTIDASE"/>
    <property type="match status" value="1"/>
</dbReference>
<dbReference type="Gene3D" id="3.40.50.1820">
    <property type="entry name" value="alpha/beta hydrolase"/>
    <property type="match status" value="2"/>
</dbReference>
<dbReference type="EMBL" id="UZAL01029174">
    <property type="protein sequence ID" value="VDP46454.1"/>
    <property type="molecule type" value="Genomic_DNA"/>
</dbReference>
<dbReference type="Pfam" id="PF00326">
    <property type="entry name" value="Peptidase_S9"/>
    <property type="match status" value="1"/>
</dbReference>
<gene>
    <name evidence="1" type="ORF">SMTD_LOCUS8779</name>
</gene>
<dbReference type="GO" id="GO:0006508">
    <property type="term" value="P:proteolysis"/>
    <property type="evidence" value="ECO:0007669"/>
    <property type="project" value="InterPro"/>
</dbReference>
<keyword evidence="2" id="KW-1185">Reference proteome</keyword>
<dbReference type="PANTHER" id="PTHR42881">
    <property type="entry name" value="PROLYL ENDOPEPTIDASE"/>
    <property type="match status" value="1"/>
</dbReference>
<dbReference type="GO" id="GO:0008236">
    <property type="term" value="F:serine-type peptidase activity"/>
    <property type="evidence" value="ECO:0007669"/>
    <property type="project" value="InterPro"/>
</dbReference>
<dbReference type="InterPro" id="IPR029058">
    <property type="entry name" value="AB_hydrolase_fold"/>
</dbReference>